<comment type="similarity">
    <text evidence="3 4">In the C-terminal section; belongs to the PPC synthetase family.</text>
</comment>
<comment type="catalytic activity">
    <reaction evidence="3 4">
        <text>(R)-4'-phosphopantothenate + L-cysteine + CTP = N-[(R)-4-phosphopantothenoyl]-L-cysteine + CMP + diphosphate + H(+)</text>
        <dbReference type="Rhea" id="RHEA:19397"/>
        <dbReference type="ChEBI" id="CHEBI:10986"/>
        <dbReference type="ChEBI" id="CHEBI:15378"/>
        <dbReference type="ChEBI" id="CHEBI:33019"/>
        <dbReference type="ChEBI" id="CHEBI:35235"/>
        <dbReference type="ChEBI" id="CHEBI:37563"/>
        <dbReference type="ChEBI" id="CHEBI:59458"/>
        <dbReference type="ChEBI" id="CHEBI:60377"/>
        <dbReference type="EC" id="6.3.2.5"/>
    </reaction>
</comment>
<keyword evidence="1 3" id="KW-0210">Decarboxylase</keyword>
<feature type="binding site" evidence="3">
    <location>
        <position position="341"/>
    </location>
    <ligand>
        <name>CTP</name>
        <dbReference type="ChEBI" id="CHEBI:37563"/>
    </ligand>
</feature>
<dbReference type="EC" id="6.3.2.5" evidence="3"/>
<comment type="function">
    <text evidence="3">Catalyzes two sequential steps in the biosynthesis of coenzyme A. In the first step cysteine is conjugated to 4'-phosphopantothenate to form 4-phosphopantothenoylcysteine. In the second step the latter compound is decarboxylated to form 4'-phosphopantotheine.</text>
</comment>
<feature type="binding site" evidence="3">
    <location>
        <position position="337"/>
    </location>
    <ligand>
        <name>CTP</name>
        <dbReference type="ChEBI" id="CHEBI:37563"/>
    </ligand>
</feature>
<keyword evidence="8" id="KW-1185">Reference proteome</keyword>
<accession>A0ABS6VSC8</accession>
<dbReference type="Pfam" id="PF04127">
    <property type="entry name" value="DFP"/>
    <property type="match status" value="1"/>
</dbReference>
<dbReference type="RefSeq" id="WP_219043465.1">
    <property type="nucleotide sequence ID" value="NZ_JAHWDQ010000002.1"/>
</dbReference>
<keyword evidence="3" id="KW-0460">Magnesium</keyword>
<proteinExistence type="inferred from homology"/>
<feature type="region of interest" description="Phosphopantothenate--cysteine ligase" evidence="3">
    <location>
        <begin position="191"/>
        <end position="401"/>
    </location>
</feature>
<dbReference type="EC" id="4.1.1.36" evidence="3"/>
<reference evidence="7" key="1">
    <citation type="submission" date="2021-07" db="EMBL/GenBank/DDBJ databases">
        <title>Zhongshania sp. CAU 1632 isolated from seawater.</title>
        <authorList>
            <person name="Kim W."/>
        </authorList>
    </citation>
    <scope>NUCLEOTIDE SEQUENCE</scope>
    <source>
        <strain evidence="7">CAU 1632</strain>
    </source>
</reference>
<evidence type="ECO:0000256" key="4">
    <source>
        <dbReference type="RuleBase" id="RU364078"/>
    </source>
</evidence>
<keyword evidence="3" id="KW-0479">Metal-binding</keyword>
<keyword evidence="3 4" id="KW-0436">Ligase</keyword>
<keyword evidence="3 4" id="KW-0285">Flavoprotein</keyword>
<evidence type="ECO:0000256" key="1">
    <source>
        <dbReference type="ARBA" id="ARBA00022793"/>
    </source>
</evidence>
<name>A0ABS6VSC8_9GAMM</name>
<evidence type="ECO:0000256" key="3">
    <source>
        <dbReference type="HAMAP-Rule" id="MF_02225"/>
    </source>
</evidence>
<comment type="pathway">
    <text evidence="3 4">Cofactor biosynthesis; coenzyme A biosynthesis; CoA from (R)-pantothenate: step 2/5.</text>
</comment>
<comment type="caution">
    <text evidence="3">Lacks conserved residue(s) required for the propagation of feature annotation.</text>
</comment>
<feature type="region of interest" description="Phosphopantothenoylcysteine decarboxylase" evidence="3">
    <location>
        <begin position="1"/>
        <end position="190"/>
    </location>
</feature>
<gene>
    <name evidence="3 7" type="primary">coaBC</name>
    <name evidence="7" type="ORF">KXJ70_10550</name>
</gene>
<dbReference type="NCBIfam" id="TIGR00521">
    <property type="entry name" value="coaBC_dfp"/>
    <property type="match status" value="1"/>
</dbReference>
<feature type="binding site" evidence="3">
    <location>
        <begin position="305"/>
        <end position="308"/>
    </location>
    <ligand>
        <name>CTP</name>
        <dbReference type="ChEBI" id="CHEBI:37563"/>
    </ligand>
</feature>
<keyword evidence="3 4" id="KW-0288">FMN</keyword>
<feature type="domain" description="DNA/pantothenate metabolism flavoprotein C-terminal" evidence="6">
    <location>
        <begin position="186"/>
        <end position="394"/>
    </location>
</feature>
<dbReference type="Pfam" id="PF02441">
    <property type="entry name" value="Flavoprotein"/>
    <property type="match status" value="1"/>
</dbReference>
<feature type="domain" description="Flavoprotein" evidence="5">
    <location>
        <begin position="8"/>
        <end position="174"/>
    </location>
</feature>
<organism evidence="7 8">
    <name type="scientific">Zhongshania aquimaris</name>
    <dbReference type="NCBI Taxonomy" id="2857107"/>
    <lineage>
        <taxon>Bacteria</taxon>
        <taxon>Pseudomonadati</taxon>
        <taxon>Pseudomonadota</taxon>
        <taxon>Gammaproteobacteria</taxon>
        <taxon>Cellvibrionales</taxon>
        <taxon>Spongiibacteraceae</taxon>
        <taxon>Zhongshania</taxon>
    </lineage>
</organism>
<evidence type="ECO:0000256" key="2">
    <source>
        <dbReference type="ARBA" id="ARBA00023239"/>
    </source>
</evidence>
<comment type="cofactor">
    <cofactor evidence="3">
        <name>FMN</name>
        <dbReference type="ChEBI" id="CHEBI:58210"/>
    </cofactor>
    <text evidence="3">Binds 1 FMN per subunit.</text>
</comment>
<feature type="binding site" evidence="3">
    <location>
        <position position="289"/>
    </location>
    <ligand>
        <name>CTP</name>
        <dbReference type="ChEBI" id="CHEBI:37563"/>
    </ligand>
</feature>
<evidence type="ECO:0000259" key="5">
    <source>
        <dbReference type="Pfam" id="PF02441"/>
    </source>
</evidence>
<dbReference type="HAMAP" id="MF_02225">
    <property type="entry name" value="CoaBC"/>
    <property type="match status" value="1"/>
</dbReference>
<feature type="binding site" evidence="3">
    <location>
        <position position="323"/>
    </location>
    <ligand>
        <name>CTP</name>
        <dbReference type="ChEBI" id="CHEBI:37563"/>
    </ligand>
</feature>
<dbReference type="Proteomes" id="UP001166291">
    <property type="component" value="Unassembled WGS sequence"/>
</dbReference>
<feature type="active site" description="Proton donor" evidence="3">
    <location>
        <position position="159"/>
    </location>
</feature>
<comment type="caution">
    <text evidence="7">The sequence shown here is derived from an EMBL/GenBank/DDBJ whole genome shotgun (WGS) entry which is preliminary data.</text>
</comment>
<dbReference type="GO" id="GO:0004632">
    <property type="term" value="F:phosphopantothenate--cysteine ligase activity"/>
    <property type="evidence" value="ECO:0007669"/>
    <property type="project" value="UniProtKB-EC"/>
</dbReference>
<comment type="cofactor">
    <cofactor evidence="3">
        <name>Mg(2+)</name>
        <dbReference type="ChEBI" id="CHEBI:18420"/>
    </cofactor>
</comment>
<dbReference type="GO" id="GO:0004633">
    <property type="term" value="F:phosphopantothenoylcysteine decarboxylase activity"/>
    <property type="evidence" value="ECO:0007669"/>
    <property type="project" value="UniProtKB-EC"/>
</dbReference>
<dbReference type="EMBL" id="JAHWDQ010000002">
    <property type="protein sequence ID" value="MBW2941221.1"/>
    <property type="molecule type" value="Genomic_DNA"/>
</dbReference>
<sequence length="401" mass="42628">MKQLSNRHILLGVTGGIAAYKSAELIRRLKDHGADVRVVMTAAAMEFITPLTLQALSGNPVHTTLLDPEAEAGMGHIELARWADLILVAPASADFMARLANGRGDDLLTTLCLATPAPIALAPAMNQGMWRDQATQDNIATLSARKIALFGPAAGEQACGDIGPGRMLEAEELATHAASIFNSRILDGVRLTITAGPTREAIDPVRYISNHSSGKMGYALAAAAADAGAIVTLISGPTNLNCPERVSRVDVISAQDMLDASTATLGKCELFIACAAVADYRPAKAADQKIKKDNDSMHIDLVRNPDIVSTVANHSERPVTVGFAAETQDLLRYARGKLERKNLDLIIANDVSNSAIGFNANDNAVTAIWKDGQCDIPQMGKNQLAAQLITLIAQKFFAETR</sequence>
<keyword evidence="2 3" id="KW-0456">Lyase</keyword>
<dbReference type="PANTHER" id="PTHR14359:SF6">
    <property type="entry name" value="PHOSPHOPANTOTHENOYLCYSTEINE DECARBOXYLASE"/>
    <property type="match status" value="1"/>
</dbReference>
<dbReference type="InterPro" id="IPR003382">
    <property type="entry name" value="Flavoprotein"/>
</dbReference>
<comment type="similarity">
    <text evidence="3 4">In the N-terminal section; belongs to the HFCD (homo-oligomeric flavin containing Cys decarboxylase) superfamily.</text>
</comment>
<dbReference type="PANTHER" id="PTHR14359">
    <property type="entry name" value="HOMO-OLIGOMERIC FLAVIN CONTAINING CYS DECARBOXYLASE FAMILY"/>
    <property type="match status" value="1"/>
</dbReference>
<feature type="binding site" evidence="3">
    <location>
        <position position="279"/>
    </location>
    <ligand>
        <name>CTP</name>
        <dbReference type="ChEBI" id="CHEBI:37563"/>
    </ligand>
</feature>
<dbReference type="InterPro" id="IPR005252">
    <property type="entry name" value="CoaBC"/>
</dbReference>
<comment type="pathway">
    <text evidence="3 4">Cofactor biosynthesis; coenzyme A biosynthesis; CoA from (R)-pantothenate: step 3/5.</text>
</comment>
<evidence type="ECO:0000313" key="7">
    <source>
        <dbReference type="EMBL" id="MBW2941221.1"/>
    </source>
</evidence>
<keyword evidence="3" id="KW-0511">Multifunctional enzyme</keyword>
<dbReference type="InterPro" id="IPR007085">
    <property type="entry name" value="DNA/pantothenate-metab_flavo_C"/>
</dbReference>
<evidence type="ECO:0000313" key="8">
    <source>
        <dbReference type="Proteomes" id="UP001166291"/>
    </source>
</evidence>
<comment type="catalytic activity">
    <reaction evidence="3 4">
        <text>N-[(R)-4-phosphopantothenoyl]-L-cysteine + H(+) = (R)-4'-phosphopantetheine + CO2</text>
        <dbReference type="Rhea" id="RHEA:16793"/>
        <dbReference type="ChEBI" id="CHEBI:15378"/>
        <dbReference type="ChEBI" id="CHEBI:16526"/>
        <dbReference type="ChEBI" id="CHEBI:59458"/>
        <dbReference type="ChEBI" id="CHEBI:61723"/>
        <dbReference type="EC" id="4.1.1.36"/>
    </reaction>
</comment>
<protein>
    <recommendedName>
        <fullName evidence="3">Coenzyme A biosynthesis bifunctional protein CoaBC</fullName>
    </recommendedName>
    <alternativeName>
        <fullName evidence="3">DNA/pantothenate metabolism flavoprotein</fullName>
    </alternativeName>
    <alternativeName>
        <fullName evidence="3">Phosphopantothenoylcysteine synthetase/decarboxylase</fullName>
        <shortName evidence="3">PPCS-PPCDC</shortName>
    </alternativeName>
    <domain>
        <recommendedName>
            <fullName evidence="3">Phosphopantothenoylcysteine decarboxylase</fullName>
            <shortName evidence="3">PPC decarboxylase</shortName>
            <shortName evidence="3">PPC-DC</shortName>
            <ecNumber evidence="3">4.1.1.36</ecNumber>
        </recommendedName>
        <alternativeName>
            <fullName evidence="3">CoaC</fullName>
        </alternativeName>
    </domain>
    <domain>
        <recommendedName>
            <fullName evidence="3">Phosphopantothenate--cysteine ligase</fullName>
            <ecNumber evidence="3">6.3.2.5</ecNumber>
        </recommendedName>
        <alternativeName>
            <fullName evidence="3">CoaB</fullName>
        </alternativeName>
        <alternativeName>
            <fullName evidence="3">Phosphopantothenoylcysteine synthetase</fullName>
            <shortName evidence="3">PPC synthetase</shortName>
            <shortName evidence="3">PPC-S</shortName>
        </alternativeName>
    </domain>
</protein>
<evidence type="ECO:0000259" key="6">
    <source>
        <dbReference type="Pfam" id="PF04127"/>
    </source>
</evidence>
<comment type="function">
    <text evidence="4">Catalyzes two steps in the biosynthesis of coenzyme A. In the first step cysteine is conjugated to 4'-phosphopantothenate to form 4-phosphopantothenoylcysteine, in the latter compound is decarboxylated to form 4'-phosphopantotheine.</text>
</comment>